<dbReference type="Proteomes" id="UP000053859">
    <property type="component" value="Unassembled WGS sequence"/>
</dbReference>
<organism evidence="2 3">
    <name type="scientific">Streptomyces azureus</name>
    <dbReference type="NCBI Taxonomy" id="146537"/>
    <lineage>
        <taxon>Bacteria</taxon>
        <taxon>Bacillati</taxon>
        <taxon>Actinomycetota</taxon>
        <taxon>Actinomycetes</taxon>
        <taxon>Kitasatosporales</taxon>
        <taxon>Streptomycetaceae</taxon>
        <taxon>Streptomyces</taxon>
    </lineage>
</organism>
<feature type="transmembrane region" description="Helical" evidence="1">
    <location>
        <begin position="36"/>
        <end position="61"/>
    </location>
</feature>
<keyword evidence="3" id="KW-1185">Reference proteome</keyword>
<reference evidence="2" key="1">
    <citation type="journal article" date="2015" name="Genome Announc.">
        <title>Draft Genome Sequence of Thiostrepton-Producing Streptomyces azureus ATCC 14921.</title>
        <authorList>
            <person name="Sakihara K."/>
            <person name="Maeda J."/>
            <person name="Tashiro K."/>
            <person name="Fujino Y."/>
            <person name="Kuhara S."/>
            <person name="Ohshima T."/>
            <person name="Ogata S."/>
            <person name="Doi K."/>
        </authorList>
    </citation>
    <scope>NUCLEOTIDE SEQUENCE [LARGE SCALE GENOMIC DNA]</scope>
    <source>
        <strain evidence="2">ATCC14921</strain>
    </source>
</reference>
<keyword evidence="1" id="KW-0812">Transmembrane</keyword>
<dbReference type="PATRIC" id="fig|146537.3.peg.1979"/>
<evidence type="ECO:0000256" key="1">
    <source>
        <dbReference type="SAM" id="Phobius"/>
    </source>
</evidence>
<proteinExistence type="predicted"/>
<evidence type="ECO:0000313" key="3">
    <source>
        <dbReference type="Proteomes" id="UP000053859"/>
    </source>
</evidence>
<gene>
    <name evidence="2" type="ORF">SAZU_1873</name>
</gene>
<keyword evidence="2" id="KW-0449">Lipoprotein</keyword>
<name>A0A0K8PGW6_STRAJ</name>
<sequence>MSPNRKKALAVFVLFVVVDLVAVVCGHVIRWLGSGVLQSVLAGGSAWAVLMALGITLIALFDFKDDRHPTQSPAGTGHGAPQAPRTSRGCLLLELAHRAGTGRIEAYPTAAS</sequence>
<evidence type="ECO:0000313" key="2">
    <source>
        <dbReference type="EMBL" id="GAP47136.1"/>
    </source>
</evidence>
<dbReference type="EMBL" id="DF968228">
    <property type="protein sequence ID" value="GAP47136.1"/>
    <property type="molecule type" value="Genomic_DNA"/>
</dbReference>
<keyword evidence="1" id="KW-1133">Transmembrane helix</keyword>
<protein>
    <submittedName>
        <fullName evidence="2">Lipoprotein releasing systemtransmembrane protein lolE</fullName>
    </submittedName>
</protein>
<accession>A0A0K8PGW6</accession>
<dbReference type="AlphaFoldDB" id="A0A0K8PGW6"/>
<keyword evidence="1" id="KW-0472">Membrane</keyword>